<protein>
    <submittedName>
        <fullName evidence="3">TMEM18</fullName>
    </submittedName>
</protein>
<gene>
    <name evidence="3" type="ORF">SPHA_5339</name>
</gene>
<dbReference type="OrthoDB" id="411535at2759"/>
<evidence type="ECO:0000313" key="4">
    <source>
        <dbReference type="Proteomes" id="UP000597762"/>
    </source>
</evidence>
<accession>A0A812ATE2</accession>
<comment type="caution">
    <text evidence="3">The sequence shown here is derived from an EMBL/GenBank/DDBJ whole genome shotgun (WGS) entry which is preliminary data.</text>
</comment>
<evidence type="ECO:0000256" key="2">
    <source>
        <dbReference type="SAM" id="Phobius"/>
    </source>
</evidence>
<dbReference type="EMBL" id="CAHIKZ030000179">
    <property type="protein sequence ID" value="CAE1157740.1"/>
    <property type="molecule type" value="Genomic_DNA"/>
</dbReference>
<feature type="transmembrane region" description="Helical" evidence="2">
    <location>
        <begin position="25"/>
        <end position="43"/>
    </location>
</feature>
<keyword evidence="2" id="KW-1133">Transmembrane helix</keyword>
<reference evidence="3" key="1">
    <citation type="submission" date="2021-01" db="EMBL/GenBank/DDBJ databases">
        <authorList>
            <person name="Li R."/>
            <person name="Bekaert M."/>
        </authorList>
    </citation>
    <scope>NUCLEOTIDE SEQUENCE</scope>
    <source>
        <strain evidence="3">Farmed</strain>
    </source>
</reference>
<evidence type="ECO:0000313" key="3">
    <source>
        <dbReference type="EMBL" id="CAE1157740.1"/>
    </source>
</evidence>
<feature type="region of interest" description="Disordered" evidence="1">
    <location>
        <begin position="130"/>
        <end position="152"/>
    </location>
</feature>
<dbReference type="Pfam" id="PF14770">
    <property type="entry name" value="TMEM18"/>
    <property type="match status" value="1"/>
</dbReference>
<organism evidence="3 4">
    <name type="scientific">Acanthosepion pharaonis</name>
    <name type="common">Pharaoh cuttlefish</name>
    <name type="synonym">Sepia pharaonis</name>
    <dbReference type="NCBI Taxonomy" id="158019"/>
    <lineage>
        <taxon>Eukaryota</taxon>
        <taxon>Metazoa</taxon>
        <taxon>Spiralia</taxon>
        <taxon>Lophotrochozoa</taxon>
        <taxon>Mollusca</taxon>
        <taxon>Cephalopoda</taxon>
        <taxon>Coleoidea</taxon>
        <taxon>Decapodiformes</taxon>
        <taxon>Sepiida</taxon>
        <taxon>Sepiina</taxon>
        <taxon>Sepiidae</taxon>
        <taxon>Acanthosepion</taxon>
    </lineage>
</organism>
<keyword evidence="2" id="KW-0812">Transmembrane</keyword>
<proteinExistence type="predicted"/>
<evidence type="ECO:0000256" key="1">
    <source>
        <dbReference type="SAM" id="MobiDB-lite"/>
    </source>
</evidence>
<keyword evidence="2" id="KW-0472">Membrane</keyword>
<dbReference type="InterPro" id="IPR026721">
    <property type="entry name" value="TMEM18"/>
</dbReference>
<keyword evidence="4" id="KW-1185">Reference proteome</keyword>
<dbReference type="AlphaFoldDB" id="A0A812ATE2"/>
<feature type="transmembrane region" description="Helical" evidence="2">
    <location>
        <begin position="86"/>
        <end position="109"/>
    </location>
</feature>
<name>A0A812ATE2_ACAPH</name>
<sequence>MKTIQIDEITGIWSYLQTVDWSERWLWGLGAFHFLCALLTAVTKSRGTLQSIHFVLLVYSAEIINEWASKNYRLFSKEQYFDSRGLFISIVFSVPILLNCLIIVMLWLWNVGNFISKVKRLKYKQQARAQSLKNSGNTSSSNSDAKETKKVK</sequence>
<feature type="compositionally biased region" description="Polar residues" evidence="1">
    <location>
        <begin position="130"/>
        <end position="143"/>
    </location>
</feature>
<dbReference type="Proteomes" id="UP000597762">
    <property type="component" value="Unassembled WGS sequence"/>
</dbReference>